<accession>A0A2M4D6A2</accession>
<sequence length="101" mass="10666">MRSGWRRLRPLLRRPPMTCIRSLLPLPPSSSNAGSGSCRTVVRCAGSRCCAAVASCDGRSWAAGTYRTIGGGRLRPPAAGGVAGWPRPRPLPPPARELTTS</sequence>
<organism evidence="2">
    <name type="scientific">Anopheles darlingi</name>
    <name type="common">Mosquito</name>
    <dbReference type="NCBI Taxonomy" id="43151"/>
    <lineage>
        <taxon>Eukaryota</taxon>
        <taxon>Metazoa</taxon>
        <taxon>Ecdysozoa</taxon>
        <taxon>Arthropoda</taxon>
        <taxon>Hexapoda</taxon>
        <taxon>Insecta</taxon>
        <taxon>Pterygota</taxon>
        <taxon>Neoptera</taxon>
        <taxon>Endopterygota</taxon>
        <taxon>Diptera</taxon>
        <taxon>Nematocera</taxon>
        <taxon>Culicoidea</taxon>
        <taxon>Culicidae</taxon>
        <taxon>Anophelinae</taxon>
        <taxon>Anopheles</taxon>
    </lineage>
</organism>
<feature type="compositionally biased region" description="Low complexity" evidence="1">
    <location>
        <begin position="77"/>
        <end position="86"/>
    </location>
</feature>
<dbReference type="AlphaFoldDB" id="A0A2M4D6A2"/>
<feature type="region of interest" description="Disordered" evidence="1">
    <location>
        <begin position="77"/>
        <end position="101"/>
    </location>
</feature>
<proteinExistence type="predicted"/>
<dbReference type="EMBL" id="GGFL01008899">
    <property type="protein sequence ID" value="MBW73077.1"/>
    <property type="molecule type" value="Transcribed_RNA"/>
</dbReference>
<evidence type="ECO:0000313" key="2">
    <source>
        <dbReference type="EMBL" id="MBW73077.1"/>
    </source>
</evidence>
<name>A0A2M4D6A2_ANODA</name>
<evidence type="ECO:0000256" key="1">
    <source>
        <dbReference type="SAM" id="MobiDB-lite"/>
    </source>
</evidence>
<reference evidence="2" key="1">
    <citation type="submission" date="2018-01" db="EMBL/GenBank/DDBJ databases">
        <title>An insight into the sialome of Amazonian anophelines.</title>
        <authorList>
            <person name="Ribeiro J.M."/>
            <person name="Scarpassa V."/>
            <person name="Calvo E."/>
        </authorList>
    </citation>
    <scope>NUCLEOTIDE SEQUENCE</scope>
</reference>
<protein>
    <submittedName>
        <fullName evidence="2">Putative secreted protein</fullName>
    </submittedName>
</protein>